<feature type="domain" description="Plus3" evidence="2">
    <location>
        <begin position="277"/>
        <end position="414"/>
    </location>
</feature>
<dbReference type="InterPro" id="IPR036128">
    <property type="entry name" value="Plus3-like_sf"/>
</dbReference>
<dbReference type="Proteomes" id="UP000245884">
    <property type="component" value="Unassembled WGS sequence"/>
</dbReference>
<feature type="region of interest" description="Disordered" evidence="1">
    <location>
        <begin position="503"/>
        <end position="571"/>
    </location>
</feature>
<dbReference type="OrthoDB" id="166375at2759"/>
<dbReference type="EMBL" id="KZ819664">
    <property type="protein sequence ID" value="PWN28968.1"/>
    <property type="molecule type" value="Genomic_DNA"/>
</dbReference>
<feature type="compositionally biased region" description="Basic and acidic residues" evidence="1">
    <location>
        <begin position="522"/>
        <end position="531"/>
    </location>
</feature>
<proteinExistence type="predicted"/>
<dbReference type="RefSeq" id="XP_025363580.1">
    <property type="nucleotide sequence ID" value="XM_025509081.1"/>
</dbReference>
<dbReference type="STRING" id="1569628.A0A316UVZ2"/>
<dbReference type="PROSITE" id="PS51360">
    <property type="entry name" value="PLUS3"/>
    <property type="match status" value="1"/>
</dbReference>
<sequence>MASNLDDELLALAGGGASSDEDEAKTASKRRSKSASASKSSSKKRKVHNSDDDDDDEADAPAYPLEGLYKDEADKAYVESLPYIEREELIAGRRDEQAARARKAQLAGMVAAQQGQASRTKKKAATKKKTLRRKKPAADSDMDEGDSEEDDEDDDEDEDEDSDNEATTSGRKGARVRKSVGTSETRNRKLQELSENRKKKAAKSRARAAARGDDDDDDDDDAGGRRGRKASTDSDEESEESSGYVDSDEERGLRTGRLKGRTAQRSRRTADDGPFIPPDLDDINRARIGRDSITRIMYLKNWEDKLIGQFVRVNMGPQRDERTGKTVQRYRAYEVVDWKNGSRWYKVDEGKYTNVLVVLQFAKEKHERDLAILSNSPITPEEFERYEQAAKAAPNRPSKRQVLDQAEEWGDFMDYVWTEADYDLVLKAKKEARRAYDEQVAGRNPGAAGRASSPSTINGNGRPAAGSSNLTAAEAAAKSENELLADLNERNRKADRQRILEAERKQAEQRRKAAMAAAAAQRQREAAEKVAEGGSTNGSGTGTPASTAPTAVGTSGAKSSAADGDFDLGDF</sequence>
<organism evidence="3 4">
    <name type="scientific">Jaminaea rosea</name>
    <dbReference type="NCBI Taxonomy" id="1569628"/>
    <lineage>
        <taxon>Eukaryota</taxon>
        <taxon>Fungi</taxon>
        <taxon>Dikarya</taxon>
        <taxon>Basidiomycota</taxon>
        <taxon>Ustilaginomycotina</taxon>
        <taxon>Exobasidiomycetes</taxon>
        <taxon>Microstromatales</taxon>
        <taxon>Microstromatales incertae sedis</taxon>
        <taxon>Jaminaea</taxon>
    </lineage>
</organism>
<feature type="compositionally biased region" description="Low complexity" evidence="1">
    <location>
        <begin position="542"/>
        <end position="557"/>
    </location>
</feature>
<evidence type="ECO:0000313" key="4">
    <source>
        <dbReference type="Proteomes" id="UP000245884"/>
    </source>
</evidence>
<feature type="compositionally biased region" description="Basic and acidic residues" evidence="1">
    <location>
        <begin position="185"/>
        <end position="196"/>
    </location>
</feature>
<protein>
    <recommendedName>
        <fullName evidence="2">Plus3 domain-containing protein</fullName>
    </recommendedName>
</protein>
<dbReference type="AlphaFoldDB" id="A0A316UVZ2"/>
<gene>
    <name evidence="3" type="ORF">BDZ90DRAFT_278368</name>
</gene>
<feature type="compositionally biased region" description="Basic residues" evidence="1">
    <location>
        <begin position="119"/>
        <end position="135"/>
    </location>
</feature>
<dbReference type="InterPro" id="IPR004343">
    <property type="entry name" value="Plus-3_dom"/>
</dbReference>
<dbReference type="SMART" id="SM00719">
    <property type="entry name" value="Plus3"/>
    <property type="match status" value="1"/>
</dbReference>
<evidence type="ECO:0000259" key="2">
    <source>
        <dbReference type="PROSITE" id="PS51360"/>
    </source>
</evidence>
<name>A0A316UVZ2_9BASI</name>
<feature type="compositionally biased region" description="Acidic residues" evidence="1">
    <location>
        <begin position="140"/>
        <end position="164"/>
    </location>
</feature>
<dbReference type="SUPFAM" id="SSF159042">
    <property type="entry name" value="Plus3-like"/>
    <property type="match status" value="1"/>
</dbReference>
<evidence type="ECO:0000256" key="1">
    <source>
        <dbReference type="SAM" id="MobiDB-lite"/>
    </source>
</evidence>
<keyword evidence="4" id="KW-1185">Reference proteome</keyword>
<reference evidence="3 4" key="1">
    <citation type="journal article" date="2018" name="Mol. Biol. Evol.">
        <title>Broad Genomic Sampling Reveals a Smut Pathogenic Ancestry of the Fungal Clade Ustilaginomycotina.</title>
        <authorList>
            <person name="Kijpornyongpan T."/>
            <person name="Mondo S.J."/>
            <person name="Barry K."/>
            <person name="Sandor L."/>
            <person name="Lee J."/>
            <person name="Lipzen A."/>
            <person name="Pangilinan J."/>
            <person name="LaButti K."/>
            <person name="Hainaut M."/>
            <person name="Henrissat B."/>
            <person name="Grigoriev I.V."/>
            <person name="Spatafora J.W."/>
            <person name="Aime M.C."/>
        </authorList>
    </citation>
    <scope>NUCLEOTIDE SEQUENCE [LARGE SCALE GENOMIC DNA]</scope>
    <source>
        <strain evidence="3 4">MCA 5214</strain>
    </source>
</reference>
<feature type="compositionally biased region" description="Basic residues" evidence="1">
    <location>
        <begin position="254"/>
        <end position="267"/>
    </location>
</feature>
<evidence type="ECO:0000313" key="3">
    <source>
        <dbReference type="EMBL" id="PWN28968.1"/>
    </source>
</evidence>
<dbReference type="Gene3D" id="3.90.70.200">
    <property type="entry name" value="Plus-3 domain"/>
    <property type="match status" value="1"/>
</dbReference>
<feature type="region of interest" description="Disordered" evidence="1">
    <location>
        <begin position="437"/>
        <end position="474"/>
    </location>
</feature>
<feature type="compositionally biased region" description="Basic residues" evidence="1">
    <location>
        <begin position="197"/>
        <end position="208"/>
    </location>
</feature>
<dbReference type="GeneID" id="37030904"/>
<feature type="region of interest" description="Disordered" evidence="1">
    <location>
        <begin position="108"/>
        <end position="277"/>
    </location>
</feature>
<dbReference type="Pfam" id="PF03126">
    <property type="entry name" value="Plus-3"/>
    <property type="match status" value="1"/>
</dbReference>
<accession>A0A316UVZ2</accession>
<dbReference type="GO" id="GO:0003677">
    <property type="term" value="F:DNA binding"/>
    <property type="evidence" value="ECO:0007669"/>
    <property type="project" value="InterPro"/>
</dbReference>
<feature type="region of interest" description="Disordered" evidence="1">
    <location>
        <begin position="1"/>
        <end position="67"/>
    </location>
</feature>